<dbReference type="KEGG" id="vpo:Kpol_1051p5"/>
<dbReference type="FunCoup" id="A7TMW9">
    <property type="interactions" value="102"/>
</dbReference>
<keyword evidence="7" id="KW-0175">Coiled coil</keyword>
<keyword evidence="6" id="KW-0137">Centromere</keyword>
<dbReference type="InParanoid" id="A7TMW9"/>
<dbReference type="CDD" id="cd23834">
    <property type="entry name" value="DRWD-C_Mcm21"/>
    <property type="match status" value="1"/>
</dbReference>
<evidence type="ECO:0000256" key="8">
    <source>
        <dbReference type="SAM" id="MobiDB-lite"/>
    </source>
</evidence>
<evidence type="ECO:0000256" key="1">
    <source>
        <dbReference type="ARBA" id="ARBA00004123"/>
    </source>
</evidence>
<evidence type="ECO:0000256" key="2">
    <source>
        <dbReference type="ARBA" id="ARBA00004584"/>
    </source>
</evidence>
<evidence type="ECO:0000256" key="5">
    <source>
        <dbReference type="ARBA" id="ARBA00023242"/>
    </source>
</evidence>
<dbReference type="GO" id="GO:1905262">
    <property type="term" value="P:negative regulation of meiotic DNA double-strand break formation involved in reciprocal meiotic recombination"/>
    <property type="evidence" value="ECO:0007669"/>
    <property type="project" value="EnsemblFungi"/>
</dbReference>
<evidence type="ECO:0000313" key="10">
    <source>
        <dbReference type="Proteomes" id="UP000000267"/>
    </source>
</evidence>
<organism evidence="10">
    <name type="scientific">Vanderwaltozyma polyspora (strain ATCC 22028 / DSM 70294 / BCRC 21397 / CBS 2163 / NBRC 10782 / NRRL Y-8283 / UCD 57-17)</name>
    <name type="common">Kluyveromyces polysporus</name>
    <dbReference type="NCBI Taxonomy" id="436907"/>
    <lineage>
        <taxon>Eukaryota</taxon>
        <taxon>Fungi</taxon>
        <taxon>Dikarya</taxon>
        <taxon>Ascomycota</taxon>
        <taxon>Saccharomycotina</taxon>
        <taxon>Saccharomycetes</taxon>
        <taxon>Saccharomycetales</taxon>
        <taxon>Saccharomycetaceae</taxon>
        <taxon>Vanderwaltozyma</taxon>
    </lineage>
</organism>
<dbReference type="PhylomeDB" id="A7TMW9"/>
<evidence type="ECO:0000256" key="3">
    <source>
        <dbReference type="ARBA" id="ARBA00007321"/>
    </source>
</evidence>
<accession>A7TMW9</accession>
<proteinExistence type="inferred from homology"/>
<comment type="similarity">
    <text evidence="3">Belongs to the CENP-O/MCM21 family.</text>
</comment>
<dbReference type="GO" id="GO:0000817">
    <property type="term" value="C:COMA complex"/>
    <property type="evidence" value="ECO:0007669"/>
    <property type="project" value="EnsemblFungi"/>
</dbReference>
<protein>
    <recommendedName>
        <fullName evidence="11">Central kinetochore subunit MCM21</fullName>
    </recommendedName>
</protein>
<dbReference type="HOGENOM" id="CLU_068734_0_0_1"/>
<evidence type="ECO:0000256" key="6">
    <source>
        <dbReference type="ARBA" id="ARBA00023328"/>
    </source>
</evidence>
<name>A7TMW9_VANPO</name>
<keyword evidence="5" id="KW-0539">Nucleus</keyword>
<dbReference type="STRING" id="436907.A7TMW9"/>
<dbReference type="OMA" id="NHSFATI"/>
<feature type="coiled-coil region" evidence="7">
    <location>
        <begin position="4"/>
        <end position="38"/>
    </location>
</feature>
<dbReference type="Proteomes" id="UP000000267">
    <property type="component" value="Unassembled WGS sequence"/>
</dbReference>
<dbReference type="GO" id="GO:0071459">
    <property type="term" value="P:protein localization to chromosome, centromeric region"/>
    <property type="evidence" value="ECO:0007669"/>
    <property type="project" value="EnsemblFungi"/>
</dbReference>
<gene>
    <name evidence="9" type="ORF">Kpol_1051p5</name>
</gene>
<dbReference type="GO" id="GO:0034087">
    <property type="term" value="P:establishment of mitotic sister chromatid cohesion"/>
    <property type="evidence" value="ECO:0007669"/>
    <property type="project" value="EnsemblFungi"/>
</dbReference>
<evidence type="ECO:0000313" key="9">
    <source>
        <dbReference type="EMBL" id="EDO16357.1"/>
    </source>
</evidence>
<dbReference type="eggNOG" id="ENOG502RXWX">
    <property type="taxonomic scope" value="Eukaryota"/>
</dbReference>
<evidence type="ECO:0008006" key="11">
    <source>
        <dbReference type="Google" id="ProtNLM"/>
    </source>
</evidence>
<dbReference type="AlphaFoldDB" id="A7TMW9"/>
<dbReference type="EMBL" id="DS480426">
    <property type="protein sequence ID" value="EDO16357.1"/>
    <property type="molecule type" value="Genomic_DNA"/>
</dbReference>
<dbReference type="OrthoDB" id="10050372at2759"/>
<dbReference type="InterPro" id="IPR018464">
    <property type="entry name" value="CENP-O"/>
</dbReference>
<dbReference type="Pfam" id="PF09496">
    <property type="entry name" value="CENP-O"/>
    <property type="match status" value="1"/>
</dbReference>
<keyword evidence="4" id="KW-0158">Chromosome</keyword>
<dbReference type="RefSeq" id="XP_001644215.1">
    <property type="nucleotide sequence ID" value="XM_001644165.1"/>
</dbReference>
<dbReference type="GeneID" id="5544524"/>
<keyword evidence="10" id="KW-1185">Reference proteome</keyword>
<evidence type="ECO:0000256" key="4">
    <source>
        <dbReference type="ARBA" id="ARBA00022454"/>
    </source>
</evidence>
<comment type="subcellular location">
    <subcellularLocation>
        <location evidence="2">Chromosome</location>
        <location evidence="2">Centromere</location>
    </subcellularLocation>
    <subcellularLocation>
        <location evidence="1">Nucleus</location>
    </subcellularLocation>
</comment>
<feature type="compositionally biased region" description="Basic and acidic residues" evidence="8">
    <location>
        <begin position="76"/>
        <end position="88"/>
    </location>
</feature>
<reference evidence="9 10" key="1">
    <citation type="journal article" date="2007" name="Proc. Natl. Acad. Sci. U.S.A.">
        <title>Independent sorting-out of thousands of duplicated gene pairs in two yeast species descended from a whole-genome duplication.</title>
        <authorList>
            <person name="Scannell D.R."/>
            <person name="Frank A.C."/>
            <person name="Conant G.C."/>
            <person name="Byrne K.P."/>
            <person name="Woolfit M."/>
            <person name="Wolfe K.H."/>
        </authorList>
    </citation>
    <scope>NUCLEOTIDE SEQUENCE [LARGE SCALE GENOMIC DNA]</scope>
    <source>
        <strain evidence="10">ATCC 22028 / DSM 70294 / BCRC 21397 / CBS 2163 / NBRC 10782 / NRRL Y-8283 / UCD 57-17</strain>
    </source>
</reference>
<feature type="region of interest" description="Disordered" evidence="8">
    <location>
        <begin position="60"/>
        <end position="108"/>
    </location>
</feature>
<sequence length="370" mass="43517">MSDLLELEQDVTALRREIESLTKRRDAVKDKLANNEIEEYTQKPISKDFEDLFQSHPQLYDLLSSDKDKNKSKKKPSSEERDEGKHMTSEISNKRVKPNEQDTDISEDEWILKSQPLVQHKMFNSGISDMINTDILTSPSKRKLKLGNIDDDSETSKGNKQKNLNKKIRIENLFRLFGITFFPLVDPTDLKMNKELKTMEIKREMLGIRLEIYNEHNSTFEKPHYILLKKKLKIDSWMIFKHTIPSYIDIESKWFGINNGMLNTYDEINVFAKEVYIELIHGNIREQKIQKLTELEYIRDCQTDVNSSRVILTLIDQYEIELFLKNETIVSCKIPTDRMEPMLKNKWQIILLGTIDELPNKLSQLNNMLN</sequence>
<evidence type="ECO:0000256" key="7">
    <source>
        <dbReference type="SAM" id="Coils"/>
    </source>
</evidence>